<dbReference type="AlphaFoldDB" id="A0A9J6BZX6"/>
<keyword evidence="4 9" id="KW-0349">Heme</keyword>
<evidence type="ECO:0000256" key="9">
    <source>
        <dbReference type="PIRSR" id="PIRSR602401-1"/>
    </source>
</evidence>
<dbReference type="PANTHER" id="PTHR24291">
    <property type="entry name" value="CYTOCHROME P450 FAMILY 4"/>
    <property type="match status" value="1"/>
</dbReference>
<dbReference type="PROSITE" id="PS00086">
    <property type="entry name" value="CYTOCHROME_P450"/>
    <property type="match status" value="1"/>
</dbReference>
<keyword evidence="12" id="KW-1185">Reference proteome</keyword>
<dbReference type="InterPro" id="IPR017972">
    <property type="entry name" value="Cyt_P450_CS"/>
</dbReference>
<accession>A0A9J6BZX6</accession>
<evidence type="ECO:0000256" key="5">
    <source>
        <dbReference type="ARBA" id="ARBA00022723"/>
    </source>
</evidence>
<dbReference type="PRINTS" id="PR00385">
    <property type="entry name" value="P450"/>
</dbReference>
<dbReference type="PANTHER" id="PTHR24291:SF105">
    <property type="entry name" value="CYTOCHROME P450 4P1-RELATED"/>
    <property type="match status" value="1"/>
</dbReference>
<dbReference type="CDD" id="cd20628">
    <property type="entry name" value="CYP4"/>
    <property type="match status" value="1"/>
</dbReference>
<proteinExistence type="inferred from homology"/>
<evidence type="ECO:0000313" key="11">
    <source>
        <dbReference type="EMBL" id="KAG5674766.1"/>
    </source>
</evidence>
<evidence type="ECO:0000256" key="2">
    <source>
        <dbReference type="ARBA" id="ARBA00003690"/>
    </source>
</evidence>
<comment type="cofactor">
    <cofactor evidence="1 9">
        <name>heme</name>
        <dbReference type="ChEBI" id="CHEBI:30413"/>
    </cofactor>
</comment>
<dbReference type="InterPro" id="IPR002401">
    <property type="entry name" value="Cyt_P450_E_grp-I"/>
</dbReference>
<evidence type="ECO:0000313" key="12">
    <source>
        <dbReference type="Proteomes" id="UP001107558"/>
    </source>
</evidence>
<feature type="binding site" description="axial binding residue" evidence="9">
    <location>
        <position position="447"/>
    </location>
    <ligand>
        <name>heme</name>
        <dbReference type="ChEBI" id="CHEBI:30413"/>
    </ligand>
    <ligandPart>
        <name>Fe</name>
        <dbReference type="ChEBI" id="CHEBI:18248"/>
    </ligandPart>
</feature>
<dbReference type="Pfam" id="PF00067">
    <property type="entry name" value="p450"/>
    <property type="match status" value="1"/>
</dbReference>
<gene>
    <name evidence="11" type="ORF">PVAND_004716</name>
</gene>
<dbReference type="GO" id="GO:0005506">
    <property type="term" value="F:iron ion binding"/>
    <property type="evidence" value="ECO:0007669"/>
    <property type="project" value="InterPro"/>
</dbReference>
<protein>
    <recommendedName>
        <fullName evidence="13">Cytochrome P450</fullName>
    </recommendedName>
</protein>
<keyword evidence="5 9" id="KW-0479">Metal-binding</keyword>
<keyword evidence="6 10" id="KW-0560">Oxidoreductase</keyword>
<dbReference type="GO" id="GO:0004497">
    <property type="term" value="F:monooxygenase activity"/>
    <property type="evidence" value="ECO:0007669"/>
    <property type="project" value="UniProtKB-KW"/>
</dbReference>
<keyword evidence="8 10" id="KW-0503">Monooxygenase</keyword>
<comment type="caution">
    <text evidence="11">The sequence shown here is derived from an EMBL/GenBank/DDBJ whole genome shotgun (WGS) entry which is preliminary data.</text>
</comment>
<comment type="function">
    <text evidence="2">May be involved in the metabolism of insect hormones and in the breakdown of synthetic insecticides.</text>
</comment>
<evidence type="ECO:0000256" key="4">
    <source>
        <dbReference type="ARBA" id="ARBA00022617"/>
    </source>
</evidence>
<comment type="similarity">
    <text evidence="3 10">Belongs to the cytochrome P450 family.</text>
</comment>
<dbReference type="EMBL" id="JADBJN010000002">
    <property type="protein sequence ID" value="KAG5674766.1"/>
    <property type="molecule type" value="Genomic_DNA"/>
</dbReference>
<evidence type="ECO:0008006" key="13">
    <source>
        <dbReference type="Google" id="ProtNLM"/>
    </source>
</evidence>
<evidence type="ECO:0000256" key="8">
    <source>
        <dbReference type="ARBA" id="ARBA00023033"/>
    </source>
</evidence>
<evidence type="ECO:0000256" key="7">
    <source>
        <dbReference type="ARBA" id="ARBA00023004"/>
    </source>
</evidence>
<evidence type="ECO:0000256" key="10">
    <source>
        <dbReference type="RuleBase" id="RU000461"/>
    </source>
</evidence>
<dbReference type="InterPro" id="IPR001128">
    <property type="entry name" value="Cyt_P450"/>
</dbReference>
<dbReference type="GO" id="GO:0016705">
    <property type="term" value="F:oxidoreductase activity, acting on paired donors, with incorporation or reduction of molecular oxygen"/>
    <property type="evidence" value="ECO:0007669"/>
    <property type="project" value="InterPro"/>
</dbReference>
<dbReference type="GO" id="GO:0020037">
    <property type="term" value="F:heme binding"/>
    <property type="evidence" value="ECO:0007669"/>
    <property type="project" value="InterPro"/>
</dbReference>
<evidence type="ECO:0000256" key="1">
    <source>
        <dbReference type="ARBA" id="ARBA00001971"/>
    </source>
</evidence>
<name>A0A9J6BZX6_POLVA</name>
<evidence type="ECO:0000256" key="6">
    <source>
        <dbReference type="ARBA" id="ARBA00023002"/>
    </source>
</evidence>
<keyword evidence="7 9" id="KW-0408">Iron</keyword>
<dbReference type="Gene3D" id="1.10.630.10">
    <property type="entry name" value="Cytochrome P450"/>
    <property type="match status" value="1"/>
</dbReference>
<dbReference type="OrthoDB" id="1470350at2759"/>
<dbReference type="InterPro" id="IPR050196">
    <property type="entry name" value="Cytochrome_P450_Monoox"/>
</dbReference>
<dbReference type="Proteomes" id="UP001107558">
    <property type="component" value="Chromosome 2"/>
</dbReference>
<evidence type="ECO:0000256" key="3">
    <source>
        <dbReference type="ARBA" id="ARBA00010617"/>
    </source>
</evidence>
<sequence>MIIFVTSSLMILFLLLIWKIRHSIYNSDPLRNFSKTATPLLRHGFDLAFMNREQLFAYTRACAEKFKKSYRRSLFFVTTYSIVRAKDAEKILGSSKHIDKSDIYKIIHPFLNTGLLTSGGEKWHTRRRMLTPAFHFNILKEFCEIFKEEGDKLIELIKTKCGQTVNIIPISTQFTLNTICESAMGVKLSDLGNDGIIYRNNIYKIGKFMVHRLIQPWLHFDFIYTLFGYQKEFQRLLKSAHDFTQTIIDKRRKEFKSNHYMTMIKDENENIYMSSKKKRYAMMDTLLQAQSEGLIDDEGIREETDTFTFEGHDTGSACMSFTLLLLAHHPEVQDKLFEEIQEVSYRKNDLTLEDFNKMNYMERVLKESLRIYPPVHFISRKFNEDVTIDEITYKKNSIIEIYIYDIHRDPAYFPDPEKFDPDRFLPENSYERNNFAFVAFSAGMRNCIGQRFAMLELKVMLTKIIQNFKIHPITKRQDLIFISDLVLRTKNPIEMKFEQRKI</sequence>
<dbReference type="InterPro" id="IPR036396">
    <property type="entry name" value="Cyt_P450_sf"/>
</dbReference>
<dbReference type="PRINTS" id="PR00463">
    <property type="entry name" value="EP450I"/>
</dbReference>
<reference evidence="11" key="1">
    <citation type="submission" date="2021-03" db="EMBL/GenBank/DDBJ databases">
        <title>Chromosome level genome of the anhydrobiotic midge Polypedilum vanderplanki.</title>
        <authorList>
            <person name="Yoshida Y."/>
            <person name="Kikawada T."/>
            <person name="Gusev O."/>
        </authorList>
    </citation>
    <scope>NUCLEOTIDE SEQUENCE</scope>
    <source>
        <strain evidence="11">NIAS01</strain>
        <tissue evidence="11">Whole body or cell culture</tissue>
    </source>
</reference>
<organism evidence="11 12">
    <name type="scientific">Polypedilum vanderplanki</name>
    <name type="common">Sleeping chironomid midge</name>
    <dbReference type="NCBI Taxonomy" id="319348"/>
    <lineage>
        <taxon>Eukaryota</taxon>
        <taxon>Metazoa</taxon>
        <taxon>Ecdysozoa</taxon>
        <taxon>Arthropoda</taxon>
        <taxon>Hexapoda</taxon>
        <taxon>Insecta</taxon>
        <taxon>Pterygota</taxon>
        <taxon>Neoptera</taxon>
        <taxon>Endopterygota</taxon>
        <taxon>Diptera</taxon>
        <taxon>Nematocera</taxon>
        <taxon>Chironomoidea</taxon>
        <taxon>Chironomidae</taxon>
        <taxon>Chironominae</taxon>
        <taxon>Polypedilum</taxon>
        <taxon>Polypedilum</taxon>
    </lineage>
</organism>
<dbReference type="SUPFAM" id="SSF48264">
    <property type="entry name" value="Cytochrome P450"/>
    <property type="match status" value="1"/>
</dbReference>